<reference evidence="2" key="1">
    <citation type="submission" date="2016-10" db="EMBL/GenBank/DDBJ databases">
        <authorList>
            <person name="Varghese N."/>
            <person name="Submissions S."/>
        </authorList>
    </citation>
    <scope>NUCLEOTIDE SEQUENCE [LARGE SCALE GENOMIC DNA]</scope>
    <source>
        <strain evidence="2">DSM 15363</strain>
    </source>
</reference>
<name>A0A1G8FFR1_9FLAO</name>
<gene>
    <name evidence="1" type="ORF">SAMN04489796_104240</name>
</gene>
<protein>
    <submittedName>
        <fullName evidence="1">Uncharacterized protein</fullName>
    </submittedName>
</protein>
<evidence type="ECO:0000313" key="1">
    <source>
        <dbReference type="EMBL" id="SDH80849.1"/>
    </source>
</evidence>
<keyword evidence="2" id="KW-1185">Reference proteome</keyword>
<evidence type="ECO:0000313" key="2">
    <source>
        <dbReference type="Proteomes" id="UP000199492"/>
    </source>
</evidence>
<dbReference type="AlphaFoldDB" id="A0A1G8FFR1"/>
<organism evidence="1 2">
    <name type="scientific">Winogradskyella thalassocola</name>
    <dbReference type="NCBI Taxonomy" id="262004"/>
    <lineage>
        <taxon>Bacteria</taxon>
        <taxon>Pseudomonadati</taxon>
        <taxon>Bacteroidota</taxon>
        <taxon>Flavobacteriia</taxon>
        <taxon>Flavobacteriales</taxon>
        <taxon>Flavobacteriaceae</taxon>
        <taxon>Winogradskyella</taxon>
    </lineage>
</organism>
<dbReference type="RefSeq" id="WP_092468433.1">
    <property type="nucleotide sequence ID" value="NZ_FNCZ01000004.1"/>
</dbReference>
<accession>A0A1G8FFR1</accession>
<sequence>MSTENEIFIPNQKTRKKLAEKLNLEFDENMQDWEWEISDSNRIAEFITEYDNRNSSQAEKVTLMEIILDSLNDMEKTNNEFEKHLNSVLLRLKKNSEIHRGIIKYWKNGKFDISELLKK</sequence>
<dbReference type="EMBL" id="FNCZ01000004">
    <property type="protein sequence ID" value="SDH80849.1"/>
    <property type="molecule type" value="Genomic_DNA"/>
</dbReference>
<dbReference type="OrthoDB" id="1450612at2"/>
<proteinExistence type="predicted"/>
<dbReference type="Proteomes" id="UP000199492">
    <property type="component" value="Unassembled WGS sequence"/>
</dbReference>